<evidence type="ECO:0000256" key="1">
    <source>
        <dbReference type="ARBA" id="ARBA00001974"/>
    </source>
</evidence>
<dbReference type="Gene3D" id="3.30.43.10">
    <property type="entry name" value="Uridine Diphospho-n-acetylenolpyruvylglucosamine Reductase, domain 2"/>
    <property type="match status" value="1"/>
</dbReference>
<keyword evidence="7 9" id="KW-0560">Oxidoreductase</keyword>
<dbReference type="NCBIfam" id="TIGR01678">
    <property type="entry name" value="FAD_lactone_ox"/>
    <property type="match status" value="1"/>
</dbReference>
<evidence type="ECO:0000313" key="13">
    <source>
        <dbReference type="Proteomes" id="UP000006039"/>
    </source>
</evidence>
<comment type="subcellular location">
    <subcellularLocation>
        <location evidence="9">Mitochondrion membrane</location>
    </subcellularLocation>
</comment>
<dbReference type="EMBL" id="GL385401">
    <property type="protein sequence ID" value="EJT70471.1"/>
    <property type="molecule type" value="Genomic_DNA"/>
</dbReference>
<dbReference type="FunCoup" id="J3PDC6">
    <property type="interactions" value="69"/>
</dbReference>
<evidence type="ECO:0000259" key="10">
    <source>
        <dbReference type="PROSITE" id="PS51387"/>
    </source>
</evidence>
<dbReference type="Gene3D" id="3.30.70.2520">
    <property type="match status" value="1"/>
</dbReference>
<dbReference type="InterPro" id="IPR007173">
    <property type="entry name" value="ALO_C"/>
</dbReference>
<reference evidence="12" key="5">
    <citation type="submission" date="2018-04" db="UniProtKB">
        <authorList>
            <consortium name="EnsemblFungi"/>
        </authorList>
    </citation>
    <scope>IDENTIFICATION</scope>
    <source>
        <strain evidence="12">R3-111a-1</strain>
    </source>
</reference>
<dbReference type="GO" id="GO:0000001">
    <property type="term" value="P:mitochondrion inheritance"/>
    <property type="evidence" value="ECO:0007669"/>
    <property type="project" value="EnsemblFungi"/>
</dbReference>
<dbReference type="GO" id="GO:0070485">
    <property type="term" value="P:dehydro-D-arabinono-1,4-lactone biosynthetic process"/>
    <property type="evidence" value="ECO:0007669"/>
    <property type="project" value="EnsemblFungi"/>
</dbReference>
<dbReference type="PROSITE" id="PS51387">
    <property type="entry name" value="FAD_PCMH"/>
    <property type="match status" value="1"/>
</dbReference>
<dbReference type="PANTHER" id="PTHR43762:SF1">
    <property type="entry name" value="D-ARABINONO-1,4-LACTONE OXIDASE"/>
    <property type="match status" value="1"/>
</dbReference>
<dbReference type="STRING" id="644352.J3PDC6"/>
<evidence type="ECO:0000256" key="8">
    <source>
        <dbReference type="ARBA" id="ARBA00033418"/>
    </source>
</evidence>
<evidence type="ECO:0000256" key="3">
    <source>
        <dbReference type="ARBA" id="ARBA00005466"/>
    </source>
</evidence>
<reference evidence="11" key="2">
    <citation type="submission" date="2010-07" db="EMBL/GenBank/DDBJ databases">
        <authorList>
            <consortium name="The Broad Institute Genome Sequencing Platform"/>
            <consortium name="Broad Institute Genome Sequencing Center for Infectious Disease"/>
            <person name="Ma L.-J."/>
            <person name="Dead R."/>
            <person name="Young S."/>
            <person name="Zeng Q."/>
            <person name="Koehrsen M."/>
            <person name="Alvarado L."/>
            <person name="Berlin A."/>
            <person name="Chapman S.B."/>
            <person name="Chen Z."/>
            <person name="Freedman E."/>
            <person name="Gellesch M."/>
            <person name="Goldberg J."/>
            <person name="Griggs A."/>
            <person name="Gujja S."/>
            <person name="Heilman E.R."/>
            <person name="Heiman D."/>
            <person name="Hepburn T."/>
            <person name="Howarth C."/>
            <person name="Jen D."/>
            <person name="Larson L."/>
            <person name="Mehta T."/>
            <person name="Neiman D."/>
            <person name="Pearson M."/>
            <person name="Roberts A."/>
            <person name="Saif S."/>
            <person name="Shea T."/>
            <person name="Shenoy N."/>
            <person name="Sisk P."/>
            <person name="Stolte C."/>
            <person name="Sykes S."/>
            <person name="Walk T."/>
            <person name="White J."/>
            <person name="Yandava C."/>
            <person name="Haas B."/>
            <person name="Nusbaum C."/>
            <person name="Birren B."/>
        </authorList>
    </citation>
    <scope>NUCLEOTIDE SEQUENCE</scope>
    <source>
        <strain evidence="11">R3-111a-1</strain>
    </source>
</reference>
<dbReference type="GO" id="GO:0034599">
    <property type="term" value="P:cellular response to oxidative stress"/>
    <property type="evidence" value="ECO:0007669"/>
    <property type="project" value="EnsemblFungi"/>
</dbReference>
<comment type="similarity">
    <text evidence="3 9">Belongs to the oxygen-dependent FAD-linked oxidoreductase family.</text>
</comment>
<dbReference type="GO" id="GO:0003885">
    <property type="term" value="F:D-arabinono-1,4-lactone oxidase activity"/>
    <property type="evidence" value="ECO:0007669"/>
    <property type="project" value="UniProtKB-UniRule"/>
</dbReference>
<dbReference type="GO" id="GO:0032473">
    <property type="term" value="C:cytoplasmic side of mitochondrial outer membrane"/>
    <property type="evidence" value="ECO:0007669"/>
    <property type="project" value="EnsemblFungi"/>
</dbReference>
<dbReference type="EC" id="1.1.3.37" evidence="4 9"/>
<evidence type="ECO:0000313" key="11">
    <source>
        <dbReference type="EMBL" id="EJT70471.1"/>
    </source>
</evidence>
<keyword evidence="9" id="KW-0496">Mitochondrion</keyword>
<dbReference type="GO" id="GO:0031489">
    <property type="term" value="F:myosin V binding"/>
    <property type="evidence" value="ECO:0007669"/>
    <property type="project" value="EnsemblFungi"/>
</dbReference>
<sequence length="545" mass="60753">MANPQGLEDALSTLDSRVAGVIRDANAADGVPFRARAGHLHHTWAKTFASLPELYIQPESQAEIEKVVSLARRLRRRVSLVGCGHSPSDLTCTSGWLVNLDRHARVLSLDRAAGVVVMQSGIRLFALAEELARAGLAMPNLGSINDQSVAGVISTGTHGSSLRHGLISDDVLALKITLADGKTRSCSPVEDPDLFRAALLSLGALGVITEVTFRAVPAFSLAWTQTIDSDAAMLRAWDTTLWTQAHFVRVWWFPHTRRAVVWSASEPEGKGEGEGAGGQQVVLPVSWLSSRVGYHVYHNLLWLAQYVPRVLPWVERFVFGMQFGFRDGTTTRGLQPSREALLLDCLYSQYVNEWALPLSRGPEALARLGAWLNRLRPGDQGYVEHRIPFPTDGLYVHAPVEVRVSDARNESVRSGRGCRPWLDPTMPDGPTLYLNATLYRPYLQDPPSLARYYEAFEWLMRDLGGRPHWAKNFRFADMESLYGDHLRRWREVRDRADPDGMFVGAWHRRFVLGQGEPLALEEVEVERRAVDSNGVRVLGTVGEKR</sequence>
<evidence type="ECO:0000256" key="5">
    <source>
        <dbReference type="ARBA" id="ARBA00022630"/>
    </source>
</evidence>
<dbReference type="OrthoDB" id="610608at2759"/>
<name>J3PDC6_GAET3</name>
<dbReference type="SUPFAM" id="SSF56176">
    <property type="entry name" value="FAD-binding/transporter-associated domain-like"/>
    <property type="match status" value="1"/>
</dbReference>
<dbReference type="InterPro" id="IPR016167">
    <property type="entry name" value="FAD-bd_PCMH_sub1"/>
</dbReference>
<evidence type="ECO:0000256" key="7">
    <source>
        <dbReference type="ARBA" id="ARBA00023002"/>
    </source>
</evidence>
<dbReference type="InterPro" id="IPR036318">
    <property type="entry name" value="FAD-bd_PCMH-like_sf"/>
</dbReference>
<dbReference type="UniPathway" id="UPA00771">
    <property type="reaction ID" value="UER00766"/>
</dbReference>
<reference evidence="13" key="1">
    <citation type="submission" date="2010-07" db="EMBL/GenBank/DDBJ databases">
        <title>The genome sequence of Gaeumannomyces graminis var. tritici strain R3-111a-1.</title>
        <authorList>
            <consortium name="The Broad Institute Genome Sequencing Platform"/>
            <person name="Ma L.-J."/>
            <person name="Dead R."/>
            <person name="Young S."/>
            <person name="Zeng Q."/>
            <person name="Koehrsen M."/>
            <person name="Alvarado L."/>
            <person name="Berlin A."/>
            <person name="Chapman S.B."/>
            <person name="Chen Z."/>
            <person name="Freedman E."/>
            <person name="Gellesch M."/>
            <person name="Goldberg J."/>
            <person name="Griggs A."/>
            <person name="Gujja S."/>
            <person name="Heilman E.R."/>
            <person name="Heiman D."/>
            <person name="Hepburn T."/>
            <person name="Howarth C."/>
            <person name="Jen D."/>
            <person name="Larson L."/>
            <person name="Mehta T."/>
            <person name="Neiman D."/>
            <person name="Pearson M."/>
            <person name="Roberts A."/>
            <person name="Saif S."/>
            <person name="Shea T."/>
            <person name="Shenoy N."/>
            <person name="Sisk P."/>
            <person name="Stolte C."/>
            <person name="Sykes S."/>
            <person name="Walk T."/>
            <person name="White J."/>
            <person name="Yandava C."/>
            <person name="Haas B."/>
            <person name="Nusbaum C."/>
            <person name="Birren B."/>
        </authorList>
    </citation>
    <scope>NUCLEOTIDE SEQUENCE [LARGE SCALE GENOMIC DNA]</scope>
    <source>
        <strain evidence="13">R3-111a-1</strain>
    </source>
</reference>
<dbReference type="InterPro" id="IPR006094">
    <property type="entry name" value="Oxid_FAD_bind_N"/>
</dbReference>
<dbReference type="PIRSF" id="PIRSF000136">
    <property type="entry name" value="LGO_GLO"/>
    <property type="match status" value="1"/>
</dbReference>
<dbReference type="Pfam" id="PF04030">
    <property type="entry name" value="ALO"/>
    <property type="match status" value="1"/>
</dbReference>
<comment type="catalytic activity">
    <reaction evidence="9">
        <text>D-arabinono-1,4-lactone + O2 = dehydro-D-arabinono-1,4-lactone + H2O2 + H(+)</text>
        <dbReference type="Rhea" id="RHEA:23756"/>
        <dbReference type="ChEBI" id="CHEBI:15378"/>
        <dbReference type="ChEBI" id="CHEBI:15379"/>
        <dbReference type="ChEBI" id="CHEBI:16240"/>
        <dbReference type="ChEBI" id="CHEBI:16292"/>
        <dbReference type="ChEBI" id="CHEBI:58277"/>
        <dbReference type="EC" id="1.1.3.37"/>
    </reaction>
</comment>
<dbReference type="EnsemblFungi" id="EJT70471">
    <property type="protein sequence ID" value="EJT70471"/>
    <property type="gene ID" value="GGTG_11494"/>
</dbReference>
<dbReference type="InterPro" id="IPR016169">
    <property type="entry name" value="FAD-bd_PCMH_sub2"/>
</dbReference>
<evidence type="ECO:0000256" key="4">
    <source>
        <dbReference type="ARBA" id="ARBA00013136"/>
    </source>
</evidence>
<dbReference type="Pfam" id="PF01565">
    <property type="entry name" value="FAD_binding_4"/>
    <property type="match status" value="1"/>
</dbReference>
<dbReference type="Proteomes" id="UP000006039">
    <property type="component" value="Unassembled WGS sequence"/>
</dbReference>
<keyword evidence="6 9" id="KW-0274">FAD</keyword>
<comment type="cofactor">
    <cofactor evidence="1 9">
        <name>FAD</name>
        <dbReference type="ChEBI" id="CHEBI:57692"/>
    </cofactor>
</comment>
<dbReference type="InterPro" id="IPR006093">
    <property type="entry name" value="Oxy_OxRdtase_FAD_BS"/>
</dbReference>
<dbReference type="GO" id="GO:0071949">
    <property type="term" value="F:FAD binding"/>
    <property type="evidence" value="ECO:0007669"/>
    <property type="project" value="UniProtKB-UniRule"/>
</dbReference>
<dbReference type="HOGENOM" id="CLU_003896_4_1_1"/>
<accession>J3PDC6</accession>
<dbReference type="GeneID" id="20351952"/>
<reference evidence="12" key="4">
    <citation type="journal article" date="2015" name="G3 (Bethesda)">
        <title>Genome sequences of three phytopathogenic species of the Magnaporthaceae family of fungi.</title>
        <authorList>
            <person name="Okagaki L.H."/>
            <person name="Nunes C.C."/>
            <person name="Sailsbery J."/>
            <person name="Clay B."/>
            <person name="Brown D."/>
            <person name="John T."/>
            <person name="Oh Y."/>
            <person name="Young N."/>
            <person name="Fitzgerald M."/>
            <person name="Haas B.J."/>
            <person name="Zeng Q."/>
            <person name="Young S."/>
            <person name="Adiconis X."/>
            <person name="Fan L."/>
            <person name="Levin J.Z."/>
            <person name="Mitchell T.K."/>
            <person name="Okubara P.A."/>
            <person name="Farman M.L."/>
            <person name="Kohn L.M."/>
            <person name="Birren B."/>
            <person name="Ma L.-J."/>
            <person name="Dean R.A."/>
        </authorList>
    </citation>
    <scope>NUCLEOTIDE SEQUENCE</scope>
    <source>
        <strain evidence="12">R3-111a-1</strain>
    </source>
</reference>
<dbReference type="PANTHER" id="PTHR43762">
    <property type="entry name" value="L-GULONOLACTONE OXIDASE"/>
    <property type="match status" value="1"/>
</dbReference>
<gene>
    <name evidence="12" type="primary">20351952</name>
    <name evidence="11" type="ORF">GGTG_11494</name>
</gene>
<dbReference type="RefSeq" id="XP_009227649.1">
    <property type="nucleotide sequence ID" value="XM_009229385.1"/>
</dbReference>
<dbReference type="eggNOG" id="KOG4730">
    <property type="taxonomic scope" value="Eukaryota"/>
</dbReference>
<organism evidence="11">
    <name type="scientific">Gaeumannomyces tritici (strain R3-111a-1)</name>
    <name type="common">Wheat and barley take-all root rot fungus</name>
    <name type="synonym">Gaeumannomyces graminis var. tritici</name>
    <dbReference type="NCBI Taxonomy" id="644352"/>
    <lineage>
        <taxon>Eukaryota</taxon>
        <taxon>Fungi</taxon>
        <taxon>Dikarya</taxon>
        <taxon>Ascomycota</taxon>
        <taxon>Pezizomycotina</taxon>
        <taxon>Sordariomycetes</taxon>
        <taxon>Sordariomycetidae</taxon>
        <taxon>Magnaporthales</taxon>
        <taxon>Magnaporthaceae</taxon>
        <taxon>Gaeumannomyces</taxon>
    </lineage>
</organism>
<evidence type="ECO:0000256" key="9">
    <source>
        <dbReference type="RuleBase" id="RU367158"/>
    </source>
</evidence>
<dbReference type="AlphaFoldDB" id="J3PDC6"/>
<proteinExistence type="inferred from homology"/>
<dbReference type="InterPro" id="IPR016166">
    <property type="entry name" value="FAD-bd_PCMH"/>
</dbReference>
<keyword evidence="5 9" id="KW-0285">Flavoprotein</keyword>
<comment type="pathway">
    <text evidence="2 9">Cofactor biosynthesis; D-erythroascorbate biosynthesis; dehydro-D-arabinono-1,4-lactone from D-arabinose: step 2/2.</text>
</comment>
<dbReference type="InterPro" id="IPR010031">
    <property type="entry name" value="FAD_lactone_oxidase-like"/>
</dbReference>
<keyword evidence="13" id="KW-1185">Reference proteome</keyword>
<evidence type="ECO:0000256" key="2">
    <source>
        <dbReference type="ARBA" id="ARBA00005083"/>
    </source>
</evidence>
<dbReference type="InterPro" id="IPR030654">
    <property type="entry name" value="Sugar_lactone_oxidase"/>
</dbReference>
<dbReference type="PROSITE" id="PS00862">
    <property type="entry name" value="OX2_COVAL_FAD"/>
    <property type="match status" value="1"/>
</dbReference>
<protein>
    <recommendedName>
        <fullName evidence="4 9">D-arabinono-1,4-lactone oxidase</fullName>
        <shortName evidence="9">ALO</shortName>
        <ecNumber evidence="4 9">1.1.3.37</ecNumber>
    </recommendedName>
    <alternativeName>
        <fullName evidence="8 9">L-galactono-gamma-lactone oxidase</fullName>
    </alternativeName>
</protein>
<evidence type="ECO:0000256" key="6">
    <source>
        <dbReference type="ARBA" id="ARBA00022827"/>
    </source>
</evidence>
<dbReference type="VEuPathDB" id="FungiDB:GGTG_11494"/>
<reference evidence="11" key="3">
    <citation type="submission" date="2010-09" db="EMBL/GenBank/DDBJ databases">
        <title>Annotation of Gaeumannomyces graminis var. tritici R3-111a-1.</title>
        <authorList>
            <consortium name="The Broad Institute Genome Sequencing Platform"/>
            <person name="Ma L.-J."/>
            <person name="Dead R."/>
            <person name="Young S.K."/>
            <person name="Zeng Q."/>
            <person name="Gargeya S."/>
            <person name="Fitzgerald M."/>
            <person name="Haas B."/>
            <person name="Abouelleil A."/>
            <person name="Alvarado L."/>
            <person name="Arachchi H.M."/>
            <person name="Berlin A."/>
            <person name="Brown A."/>
            <person name="Chapman S.B."/>
            <person name="Chen Z."/>
            <person name="Dunbar C."/>
            <person name="Freedman E."/>
            <person name="Gearin G."/>
            <person name="Gellesch M."/>
            <person name="Goldberg J."/>
            <person name="Griggs A."/>
            <person name="Gujja S."/>
            <person name="Heiman D."/>
            <person name="Howarth C."/>
            <person name="Larson L."/>
            <person name="Lui A."/>
            <person name="MacDonald P.J.P."/>
            <person name="Mehta T."/>
            <person name="Montmayeur A."/>
            <person name="Murphy C."/>
            <person name="Neiman D."/>
            <person name="Pearson M."/>
            <person name="Priest M."/>
            <person name="Roberts A."/>
            <person name="Saif S."/>
            <person name="Shea T."/>
            <person name="Shenoy N."/>
            <person name="Sisk P."/>
            <person name="Stolte C."/>
            <person name="Sykes S."/>
            <person name="Yandava C."/>
            <person name="Wortman J."/>
            <person name="Nusbaum C."/>
            <person name="Birren B."/>
        </authorList>
    </citation>
    <scope>NUCLEOTIDE SEQUENCE</scope>
    <source>
        <strain evidence="11">R3-111a-1</strain>
    </source>
</reference>
<feature type="domain" description="FAD-binding PCMH-type" evidence="10">
    <location>
        <begin position="48"/>
        <end position="218"/>
    </location>
</feature>
<dbReference type="Gene3D" id="3.30.465.10">
    <property type="match status" value="1"/>
</dbReference>
<evidence type="ECO:0000313" key="12">
    <source>
        <dbReference type="EnsemblFungi" id="EJT70471"/>
    </source>
</evidence>